<sequence length="52" mass="6189">MELFLIVLPVWGLGVAVVYYLQRRFPHWNLGGTARRRSESSFSLSLRNPWRR</sequence>
<dbReference type="Proteomes" id="UP000315751">
    <property type="component" value="Unassembled WGS sequence"/>
</dbReference>
<reference evidence="1 2" key="1">
    <citation type="submission" date="2019-06" db="EMBL/GenBank/DDBJ databases">
        <title>Genomic Encyclopedia of Type Strains, Phase IV (KMG-V): Genome sequencing to study the core and pangenomes of soil and plant-associated prokaryotes.</title>
        <authorList>
            <person name="Whitman W."/>
        </authorList>
    </citation>
    <scope>NUCLEOTIDE SEQUENCE [LARGE SCALE GENOMIC DNA]</scope>
    <source>
        <strain evidence="1 2">BR 11622</strain>
    </source>
</reference>
<name>A0A560HHA7_9PROT</name>
<keyword evidence="2" id="KW-1185">Reference proteome</keyword>
<organism evidence="1 2">
    <name type="scientific">Nitrospirillum amazonense</name>
    <dbReference type="NCBI Taxonomy" id="28077"/>
    <lineage>
        <taxon>Bacteria</taxon>
        <taxon>Pseudomonadati</taxon>
        <taxon>Pseudomonadota</taxon>
        <taxon>Alphaproteobacteria</taxon>
        <taxon>Rhodospirillales</taxon>
        <taxon>Azospirillaceae</taxon>
        <taxon>Nitrospirillum</taxon>
    </lineage>
</organism>
<comment type="caution">
    <text evidence="1">The sequence shown here is derived from an EMBL/GenBank/DDBJ whole genome shotgun (WGS) entry which is preliminary data.</text>
</comment>
<dbReference type="AlphaFoldDB" id="A0A560HHA7"/>
<dbReference type="EMBL" id="VITR01000001">
    <property type="protein sequence ID" value="TWB45842.1"/>
    <property type="molecule type" value="Genomic_DNA"/>
</dbReference>
<proteinExistence type="predicted"/>
<gene>
    <name evidence="1" type="ORF">FBZ90_101177</name>
</gene>
<evidence type="ECO:0000313" key="1">
    <source>
        <dbReference type="EMBL" id="TWB45842.1"/>
    </source>
</evidence>
<protein>
    <submittedName>
        <fullName evidence="1">Uncharacterized protein</fullName>
    </submittedName>
</protein>
<accession>A0A560HHA7</accession>
<evidence type="ECO:0000313" key="2">
    <source>
        <dbReference type="Proteomes" id="UP000315751"/>
    </source>
</evidence>